<dbReference type="Pfam" id="PF00583">
    <property type="entry name" value="Acetyltransf_1"/>
    <property type="match status" value="1"/>
</dbReference>
<keyword evidence="2" id="KW-0808">Transferase</keyword>
<proteinExistence type="predicted"/>
<gene>
    <name evidence="2" type="ORF">BN12_1760007</name>
</gene>
<dbReference type="InterPro" id="IPR000182">
    <property type="entry name" value="GNAT_dom"/>
</dbReference>
<evidence type="ECO:0000313" key="2">
    <source>
        <dbReference type="EMBL" id="CCH77247.1"/>
    </source>
</evidence>
<feature type="domain" description="N-acetyltransferase" evidence="1">
    <location>
        <begin position="1"/>
        <end position="118"/>
    </location>
</feature>
<evidence type="ECO:0000313" key="3">
    <source>
        <dbReference type="Proteomes" id="UP000035721"/>
    </source>
</evidence>
<keyword evidence="3" id="KW-1185">Reference proteome</keyword>
<accession>A0A077LWP3</accession>
<organism evidence="2 3">
    <name type="scientific">Nostocoides japonicum T1-X7</name>
    <dbReference type="NCBI Taxonomy" id="1194083"/>
    <lineage>
        <taxon>Bacteria</taxon>
        <taxon>Bacillati</taxon>
        <taxon>Actinomycetota</taxon>
        <taxon>Actinomycetes</taxon>
        <taxon>Micrococcales</taxon>
        <taxon>Intrasporangiaceae</taxon>
        <taxon>Nostocoides</taxon>
    </lineage>
</organism>
<dbReference type="InterPro" id="IPR016181">
    <property type="entry name" value="Acyl_CoA_acyltransferase"/>
</dbReference>
<evidence type="ECO:0000259" key="1">
    <source>
        <dbReference type="PROSITE" id="PS51186"/>
    </source>
</evidence>
<dbReference type="Proteomes" id="UP000035721">
    <property type="component" value="Unassembled WGS sequence"/>
</dbReference>
<dbReference type="PROSITE" id="PS51186">
    <property type="entry name" value="GNAT"/>
    <property type="match status" value="1"/>
</dbReference>
<dbReference type="EMBL" id="CAJB01000086">
    <property type="protein sequence ID" value="CCH77247.1"/>
    <property type="molecule type" value="Genomic_DNA"/>
</dbReference>
<dbReference type="SUPFAM" id="SSF55729">
    <property type="entry name" value="Acyl-CoA N-acyltransferases (Nat)"/>
    <property type="match status" value="1"/>
</dbReference>
<reference evidence="2 3" key="1">
    <citation type="journal article" date="2013" name="ISME J.">
        <title>A metabolic model for members of the genus Tetrasphaera involved in enhanced biological phosphorus removal.</title>
        <authorList>
            <person name="Kristiansen R."/>
            <person name="Nguyen H.T.T."/>
            <person name="Saunders A.M."/>
            <person name="Nielsen J.L."/>
            <person name="Wimmer R."/>
            <person name="Le V.Q."/>
            <person name="McIlroy S.J."/>
            <person name="Petrovski S."/>
            <person name="Seviour R.J."/>
            <person name="Calteau A."/>
            <person name="Nielsen K.L."/>
            <person name="Nielsen P.H."/>
        </authorList>
    </citation>
    <scope>NUCLEOTIDE SEQUENCE [LARGE SCALE GENOMIC DNA]</scope>
    <source>
        <strain evidence="2 3">T1-X7</strain>
    </source>
</reference>
<protein>
    <submittedName>
        <fullName evidence="2">GCN5-related N-acetyltransferase</fullName>
    </submittedName>
</protein>
<dbReference type="CDD" id="cd04301">
    <property type="entry name" value="NAT_SF"/>
    <property type="match status" value="1"/>
</dbReference>
<name>A0A077LWP3_9MICO</name>
<dbReference type="STRING" id="1194083.BN12_1760007"/>
<dbReference type="AlphaFoldDB" id="A0A077LWP3"/>
<dbReference type="GO" id="GO:0016747">
    <property type="term" value="F:acyltransferase activity, transferring groups other than amino-acyl groups"/>
    <property type="evidence" value="ECO:0007669"/>
    <property type="project" value="InterPro"/>
</dbReference>
<sequence length="128" mass="13475">MGGFYGAAATRMPPLLGPDRELLIVLLATEPVGFLDLDTDRETSDGIDLTYFVVPGHRRRGVGLAALRALVAGRPDRRFVAAVRPDNVASLALARAAGFTQTGSDEWGDLVLVHRGLPSSASGGPSHL</sequence>
<dbReference type="Gene3D" id="3.40.630.30">
    <property type="match status" value="1"/>
</dbReference>
<comment type="caution">
    <text evidence="2">The sequence shown here is derived from an EMBL/GenBank/DDBJ whole genome shotgun (WGS) entry which is preliminary data.</text>
</comment>